<keyword evidence="1" id="KW-0812">Transmembrane</keyword>
<keyword evidence="1" id="KW-1133">Transmembrane helix</keyword>
<evidence type="ECO:0000256" key="1">
    <source>
        <dbReference type="SAM" id="Phobius"/>
    </source>
</evidence>
<organism evidence="2 3">
    <name type="scientific">Acaryochloris marina (strain MBIC 11017)</name>
    <dbReference type="NCBI Taxonomy" id="329726"/>
    <lineage>
        <taxon>Bacteria</taxon>
        <taxon>Bacillati</taxon>
        <taxon>Cyanobacteriota</taxon>
        <taxon>Cyanophyceae</taxon>
        <taxon>Acaryochloridales</taxon>
        <taxon>Acaryochloridaceae</taxon>
        <taxon>Acaryochloris</taxon>
    </lineage>
</organism>
<feature type="transmembrane region" description="Helical" evidence="1">
    <location>
        <begin position="20"/>
        <end position="48"/>
    </location>
</feature>
<keyword evidence="3" id="KW-1185">Reference proteome</keyword>
<keyword evidence="1" id="KW-0472">Membrane</keyword>
<sequence length="50" mass="5410">MSTQNPIWGFTDFAETFGGRLAMMGFFLALVTEVMTGQGIVGQVAALLHF</sequence>
<reference evidence="2 3" key="1">
    <citation type="journal article" date="2008" name="Proc. Natl. Acad. Sci. U.S.A.">
        <title>Niche adaptation and genome expansion in the chlorophyll d-producing cyanobacterium Acaryochloris marina.</title>
        <authorList>
            <person name="Swingley W.D."/>
            <person name="Chen M."/>
            <person name="Cheung P.C."/>
            <person name="Conrad A.L."/>
            <person name="Dejesa L.C."/>
            <person name="Hao J."/>
            <person name="Honchak B.M."/>
            <person name="Karbach L.E."/>
            <person name="Kurdoglu A."/>
            <person name="Lahiri S."/>
            <person name="Mastrian S.D."/>
            <person name="Miyashita H."/>
            <person name="Page L."/>
            <person name="Ramakrishna P."/>
            <person name="Satoh S."/>
            <person name="Sattley W.M."/>
            <person name="Shimada Y."/>
            <person name="Taylor H.L."/>
            <person name="Tomo T."/>
            <person name="Tsuchiya T."/>
            <person name="Wang Z.T."/>
            <person name="Raymond J."/>
            <person name="Mimuro M."/>
            <person name="Blankenship R.E."/>
            <person name="Touchman J.W."/>
        </authorList>
    </citation>
    <scope>NUCLEOTIDE SEQUENCE [LARGE SCALE GENOMIC DNA]</scope>
    <source>
        <strain evidence="3">MBIC 11017</strain>
    </source>
</reference>
<accession>B0BZB5</accession>
<dbReference type="OrthoDB" id="583095at2"/>
<gene>
    <name evidence="2" type="primary">hli</name>
    <name evidence="2" type="ordered locus">AM1_4585</name>
</gene>
<dbReference type="Proteomes" id="UP000000268">
    <property type="component" value="Chromosome"/>
</dbReference>
<dbReference type="Gene3D" id="1.10.3460.10">
    <property type="entry name" value="Chlorophyll a/b binding protein domain"/>
    <property type="match status" value="1"/>
</dbReference>
<evidence type="ECO:0000313" key="3">
    <source>
        <dbReference type="Proteomes" id="UP000000268"/>
    </source>
</evidence>
<name>B0BZB5_ACAM1</name>
<protein>
    <submittedName>
        <fullName evidence="2">High light inducible protein</fullName>
    </submittedName>
</protein>
<evidence type="ECO:0000313" key="2">
    <source>
        <dbReference type="EMBL" id="ABW29559.1"/>
    </source>
</evidence>
<dbReference type="AlphaFoldDB" id="B0BZB5"/>
<dbReference type="KEGG" id="amr:AM1_4585"/>
<proteinExistence type="predicted"/>
<dbReference type="SUPFAM" id="SSF103511">
    <property type="entry name" value="Chlorophyll a-b binding protein"/>
    <property type="match status" value="1"/>
</dbReference>
<dbReference type="EMBL" id="CP000828">
    <property type="protein sequence ID" value="ABW29559.1"/>
    <property type="molecule type" value="Genomic_DNA"/>
</dbReference>
<dbReference type="RefSeq" id="WP_010470169.1">
    <property type="nucleotide sequence ID" value="NC_009925.1"/>
</dbReference>
<dbReference type="HOGENOM" id="CLU_171075_6_0_3"/>